<evidence type="ECO:0000313" key="2">
    <source>
        <dbReference type="Proteomes" id="UP000076632"/>
    </source>
</evidence>
<keyword evidence="1" id="KW-0808">Transferase</keyword>
<dbReference type="EMBL" id="KV407457">
    <property type="protein sequence ID" value="KZF23152.1"/>
    <property type="molecule type" value="Genomic_DNA"/>
</dbReference>
<organism evidence="1 2">
    <name type="scientific">Xylona heveae (strain CBS 132557 / TC161)</name>
    <dbReference type="NCBI Taxonomy" id="1328760"/>
    <lineage>
        <taxon>Eukaryota</taxon>
        <taxon>Fungi</taxon>
        <taxon>Dikarya</taxon>
        <taxon>Ascomycota</taxon>
        <taxon>Pezizomycotina</taxon>
        <taxon>Xylonomycetes</taxon>
        <taxon>Xylonales</taxon>
        <taxon>Xylonaceae</taxon>
        <taxon>Xylona</taxon>
    </lineage>
</organism>
<dbReference type="Proteomes" id="UP000076632">
    <property type="component" value="Unassembled WGS sequence"/>
</dbReference>
<accession>A0A165H8Y9</accession>
<dbReference type="InParanoid" id="A0A165H8Y9"/>
<proteinExistence type="predicted"/>
<reference evidence="1 2" key="1">
    <citation type="journal article" date="2016" name="Fungal Biol.">
        <title>The genome of Xylona heveae provides a window into fungal endophytism.</title>
        <authorList>
            <person name="Gazis R."/>
            <person name="Kuo A."/>
            <person name="Riley R."/>
            <person name="LaButti K."/>
            <person name="Lipzen A."/>
            <person name="Lin J."/>
            <person name="Amirebrahimi M."/>
            <person name="Hesse C.N."/>
            <person name="Spatafora J.W."/>
            <person name="Henrissat B."/>
            <person name="Hainaut M."/>
            <person name="Grigoriev I.V."/>
            <person name="Hibbett D.S."/>
        </authorList>
    </citation>
    <scope>NUCLEOTIDE SEQUENCE [LARGE SCALE GENOMIC DNA]</scope>
    <source>
        <strain evidence="1 2">TC161</strain>
    </source>
</reference>
<dbReference type="STRING" id="1328760.A0A165H8Y9"/>
<dbReference type="AlphaFoldDB" id="A0A165H8Y9"/>
<keyword evidence="2" id="KW-1185">Reference proteome</keyword>
<protein>
    <submittedName>
        <fullName evidence="1">Glycosyltransferase family 25 protein</fullName>
    </submittedName>
</protein>
<sequence>MQHRRVQLALLSFLCLIAIYIFFKSSSLAFDQSFEPTELQPANETLGFGAILVVSRAGSPRRESLIRAANLTELEMRIPPQPVWSSEDITALQAGESSTLDRGSALAWLGHLNALRWLLNSGIETALILEDDVDWDIHIRKTQIPRVGHAIRQMTSSKNSFYGNLQSWDILYAGHCGDFFEAERAKTLTMQTFPDESVPPMRKLHPFTQRFLSALNLGEKTRMVHHSVSPLCSFGYAVTRQSAQRLLNDLAGREPQKGCPAYDVRLLEACRDEGMRCWSVNPELFHHTEAPSEIAIQNKANENDPSQSSELNLKLESPNIECGARTFRWTEGRSFEYLRDIVGRQGRCLKDRMEEDMTERLED</sequence>
<dbReference type="OMA" id="CYSANPE"/>
<name>A0A165H8Y9_XYLHT</name>
<dbReference type="RefSeq" id="XP_018188707.1">
    <property type="nucleotide sequence ID" value="XM_018334960.1"/>
</dbReference>
<gene>
    <name evidence="1" type="ORF">L228DRAFT_267169</name>
</gene>
<evidence type="ECO:0000313" key="1">
    <source>
        <dbReference type="EMBL" id="KZF23152.1"/>
    </source>
</evidence>
<dbReference type="GeneID" id="28900097"/>
<dbReference type="GO" id="GO:0016740">
    <property type="term" value="F:transferase activity"/>
    <property type="evidence" value="ECO:0007669"/>
    <property type="project" value="UniProtKB-KW"/>
</dbReference>
<dbReference type="OrthoDB" id="47375at2759"/>